<evidence type="ECO:0000259" key="3">
    <source>
        <dbReference type="Pfam" id="PF13458"/>
    </source>
</evidence>
<evidence type="ECO:0000313" key="5">
    <source>
        <dbReference type="Proteomes" id="UP000266327"/>
    </source>
</evidence>
<feature type="domain" description="Leucine-binding protein" evidence="3">
    <location>
        <begin position="20"/>
        <end position="341"/>
    </location>
</feature>
<accession>A0A3A3GEK5</accession>
<evidence type="ECO:0000256" key="1">
    <source>
        <dbReference type="ARBA" id="ARBA00010062"/>
    </source>
</evidence>
<reference evidence="5" key="1">
    <citation type="submission" date="2018-09" db="EMBL/GenBank/DDBJ databases">
        <authorList>
            <person name="Zhu H."/>
        </authorList>
    </citation>
    <scope>NUCLEOTIDE SEQUENCE [LARGE SCALE GENOMIC DNA]</scope>
    <source>
        <strain evidence="5">K1S02-23</strain>
    </source>
</reference>
<dbReference type="OrthoDB" id="5290698at2"/>
<dbReference type="PANTHER" id="PTHR30483:SF6">
    <property type="entry name" value="PERIPLASMIC BINDING PROTEIN OF ABC TRANSPORTER FOR NATURAL AMINO ACIDS"/>
    <property type="match status" value="1"/>
</dbReference>
<sequence>MSNQKQHQGNSRHSVITPYQVGMLMDRSDAAHQDLHDAVMLALEESRDMGELDRPVKLVVRDVNGAPDGSVLDAEAAWRELNDGGMMMAMIGPFDEDNGGTVRDLIEAHAIPTLTYCASDAMTGKYCFQLPLGHPADISHRLLRHARSLGHAKVVLVRETGPRGATIEAAFRQAAAQDCFEDVEVAEYGKKLAARLALFGSRGAEVLIYLGGEHHAEINEVLASIGWNPLRLTGLELAKRHPVFGKASSLEGWGGVEAVHPENKVFQRFVQAFESRYGRKADHAYAAVGYDIGRMIAATLATVRPPSPEGVRSGLDQVRMMLSAVGVPGTVISFARYDHRGFKGDPYLLA</sequence>
<name>A0A3A3GEK5_9BURK</name>
<dbReference type="InterPro" id="IPR028081">
    <property type="entry name" value="Leu-bd"/>
</dbReference>
<dbReference type="InterPro" id="IPR051010">
    <property type="entry name" value="BCAA_transport"/>
</dbReference>
<dbReference type="AlphaFoldDB" id="A0A3A3GEK5"/>
<evidence type="ECO:0000313" key="4">
    <source>
        <dbReference type="EMBL" id="RJG00676.1"/>
    </source>
</evidence>
<dbReference type="SUPFAM" id="SSF53822">
    <property type="entry name" value="Periplasmic binding protein-like I"/>
    <property type="match status" value="1"/>
</dbReference>
<keyword evidence="2" id="KW-0732">Signal</keyword>
<keyword evidence="5" id="KW-1185">Reference proteome</keyword>
<gene>
    <name evidence="4" type="ORF">D3878_02990</name>
</gene>
<comment type="similarity">
    <text evidence="1">Belongs to the leucine-binding protein family.</text>
</comment>
<proteinExistence type="inferred from homology"/>
<dbReference type="RefSeq" id="WP_119784131.1">
    <property type="nucleotide sequence ID" value="NZ_QYUQ01000002.1"/>
</dbReference>
<evidence type="ECO:0000256" key="2">
    <source>
        <dbReference type="ARBA" id="ARBA00022729"/>
    </source>
</evidence>
<dbReference type="EMBL" id="QYUQ01000002">
    <property type="protein sequence ID" value="RJG00676.1"/>
    <property type="molecule type" value="Genomic_DNA"/>
</dbReference>
<dbReference type="Pfam" id="PF13458">
    <property type="entry name" value="Peripla_BP_6"/>
    <property type="match status" value="1"/>
</dbReference>
<dbReference type="Gene3D" id="3.40.50.2300">
    <property type="match status" value="2"/>
</dbReference>
<organism evidence="4 5">
    <name type="scientific">Noviherbaspirillum sedimenti</name>
    <dbReference type="NCBI Taxonomy" id="2320865"/>
    <lineage>
        <taxon>Bacteria</taxon>
        <taxon>Pseudomonadati</taxon>
        <taxon>Pseudomonadota</taxon>
        <taxon>Betaproteobacteria</taxon>
        <taxon>Burkholderiales</taxon>
        <taxon>Oxalobacteraceae</taxon>
        <taxon>Noviherbaspirillum</taxon>
    </lineage>
</organism>
<protein>
    <recommendedName>
        <fullName evidence="3">Leucine-binding protein domain-containing protein</fullName>
    </recommendedName>
</protein>
<dbReference type="Proteomes" id="UP000266327">
    <property type="component" value="Unassembled WGS sequence"/>
</dbReference>
<comment type="caution">
    <text evidence="4">The sequence shown here is derived from an EMBL/GenBank/DDBJ whole genome shotgun (WGS) entry which is preliminary data.</text>
</comment>
<dbReference type="PANTHER" id="PTHR30483">
    <property type="entry name" value="LEUCINE-SPECIFIC-BINDING PROTEIN"/>
    <property type="match status" value="1"/>
</dbReference>
<dbReference type="CDD" id="cd06268">
    <property type="entry name" value="PBP1_ABC_transporter_LIVBP-like"/>
    <property type="match status" value="1"/>
</dbReference>
<dbReference type="InterPro" id="IPR028082">
    <property type="entry name" value="Peripla_BP_I"/>
</dbReference>